<accession>A0ACB7XEB0</accession>
<name>A0ACB7XEB0_9ERIC</name>
<organism evidence="1 2">
    <name type="scientific">Vaccinium darrowii</name>
    <dbReference type="NCBI Taxonomy" id="229202"/>
    <lineage>
        <taxon>Eukaryota</taxon>
        <taxon>Viridiplantae</taxon>
        <taxon>Streptophyta</taxon>
        <taxon>Embryophyta</taxon>
        <taxon>Tracheophyta</taxon>
        <taxon>Spermatophyta</taxon>
        <taxon>Magnoliopsida</taxon>
        <taxon>eudicotyledons</taxon>
        <taxon>Gunneridae</taxon>
        <taxon>Pentapetalae</taxon>
        <taxon>asterids</taxon>
        <taxon>Ericales</taxon>
        <taxon>Ericaceae</taxon>
        <taxon>Vaccinioideae</taxon>
        <taxon>Vaccinieae</taxon>
        <taxon>Vaccinium</taxon>
    </lineage>
</organism>
<evidence type="ECO:0000313" key="1">
    <source>
        <dbReference type="EMBL" id="KAH7839091.1"/>
    </source>
</evidence>
<proteinExistence type="predicted"/>
<keyword evidence="2" id="KW-1185">Reference proteome</keyword>
<protein>
    <submittedName>
        <fullName evidence="1">Uncharacterized protein</fullName>
    </submittedName>
</protein>
<dbReference type="EMBL" id="CM037156">
    <property type="protein sequence ID" value="KAH7839091.1"/>
    <property type="molecule type" value="Genomic_DNA"/>
</dbReference>
<reference evidence="1 2" key="1">
    <citation type="journal article" date="2021" name="Hortic Res">
        <title>High-quality reference genome and annotation aids understanding of berry development for evergreen blueberry (Vaccinium darrowii).</title>
        <authorList>
            <person name="Yu J."/>
            <person name="Hulse-Kemp A.M."/>
            <person name="Babiker E."/>
            <person name="Staton M."/>
        </authorList>
    </citation>
    <scope>NUCLEOTIDE SEQUENCE [LARGE SCALE GENOMIC DNA]</scope>
    <source>
        <strain evidence="2">cv. NJ 8807/NJ 8810</strain>
        <tissue evidence="1">Young leaf</tissue>
    </source>
</reference>
<sequence>MQLFVNELWYTRQPVLVVARRLNFFVFRFYAEEDMDHAISRGPWLIRGGLLVLDYWHFYNALEHIKVRRFSMWVQLHNLPFEAFTREPGEILRQALAEEVTVFVDDVFPRQFRYLHVCISLTPETTLVLGFFLEIPDGQPRWIECRYERLYKFCRSCGRMGHTYPQCDLSREEARARVDAMLNQLLVFPTSPHEVGNDVVGLHVEAQVPNGGGNEQIDANTFEHAVSELPWIWEVTTLEVDVMDRRWSEWESDARRFAVNVGRWCGINDPVGLLTSELNWKDIRVIVDLREVDGDLIGDRSCNYDEENRVRRRKGFKIKRRCIQQNNANPFGSRLLKCPSGGCEGLVVPKRKGRLLLREVGALKRRSVSISRSESLCSSSSISDSSTNSDSEHLFVVVYSEGSSCEKNERGLVASFECVNSNCSPQKRTTAHAFSAEVTGETDAEDIGPVATRQRITEELRQNLFGGGAYGNAANEDIGVTFDRGELFQFIQPLSALGIGLSESQIQELETPFLEEEV</sequence>
<evidence type="ECO:0000313" key="2">
    <source>
        <dbReference type="Proteomes" id="UP000828048"/>
    </source>
</evidence>
<dbReference type="Proteomes" id="UP000828048">
    <property type="component" value="Chromosome 6"/>
</dbReference>
<gene>
    <name evidence="1" type="ORF">Vadar_034767</name>
</gene>
<comment type="caution">
    <text evidence="1">The sequence shown here is derived from an EMBL/GenBank/DDBJ whole genome shotgun (WGS) entry which is preliminary data.</text>
</comment>